<keyword evidence="2" id="KW-1185">Reference proteome</keyword>
<protein>
    <submittedName>
        <fullName evidence="1">Uncharacterized protein</fullName>
    </submittedName>
</protein>
<proteinExistence type="predicted"/>
<dbReference type="RefSeq" id="WP_073084079.1">
    <property type="nucleotide sequence ID" value="NZ_FRBL01000007.1"/>
</dbReference>
<dbReference type="Proteomes" id="UP000184420">
    <property type="component" value="Unassembled WGS sequence"/>
</dbReference>
<gene>
    <name evidence="1" type="ORF">SAMN05444266_107130</name>
</gene>
<dbReference type="EMBL" id="FRBL01000007">
    <property type="protein sequence ID" value="SHM24928.1"/>
    <property type="molecule type" value="Genomic_DNA"/>
</dbReference>
<evidence type="ECO:0000313" key="1">
    <source>
        <dbReference type="EMBL" id="SHM24928.1"/>
    </source>
</evidence>
<dbReference type="Pfam" id="PF20475">
    <property type="entry name" value="DUF6717"/>
    <property type="match status" value="1"/>
</dbReference>
<name>A0A1M7H939_9BACT</name>
<reference evidence="1 2" key="1">
    <citation type="submission" date="2016-11" db="EMBL/GenBank/DDBJ databases">
        <authorList>
            <person name="Jaros S."/>
            <person name="Januszkiewicz K."/>
            <person name="Wedrychowicz H."/>
        </authorList>
    </citation>
    <scope>NUCLEOTIDE SEQUENCE [LARGE SCALE GENOMIC DNA]</scope>
    <source>
        <strain evidence="1 2">DSM 27406</strain>
    </source>
</reference>
<organism evidence="1 2">
    <name type="scientific">Chitinophaga jiangningensis</name>
    <dbReference type="NCBI Taxonomy" id="1419482"/>
    <lineage>
        <taxon>Bacteria</taxon>
        <taxon>Pseudomonadati</taxon>
        <taxon>Bacteroidota</taxon>
        <taxon>Chitinophagia</taxon>
        <taxon>Chitinophagales</taxon>
        <taxon>Chitinophagaceae</taxon>
        <taxon>Chitinophaga</taxon>
    </lineage>
</organism>
<accession>A0A1M7H939</accession>
<evidence type="ECO:0000313" key="2">
    <source>
        <dbReference type="Proteomes" id="UP000184420"/>
    </source>
</evidence>
<sequence length="120" mass="13701">MRGTFKFYKTPESKWYIDIPGWDPADIDALQMVLGADTMLDKVSGNTNACYLDISDQPFDGADEIKLIENLKDSVGGGNYLMKRFKGESVQQEMWLCEVTEYVFGYLPEVIYVDVRLQLP</sequence>
<dbReference type="AlphaFoldDB" id="A0A1M7H939"/>
<dbReference type="OrthoDB" id="1095162at2"/>
<dbReference type="InterPro" id="IPR046562">
    <property type="entry name" value="DUF6717"/>
</dbReference>